<keyword evidence="1" id="KW-1133">Transmembrane helix</keyword>
<reference evidence="2 3" key="2">
    <citation type="submission" date="2018-11" db="EMBL/GenBank/DDBJ databases">
        <authorList>
            <consortium name="Pathogen Informatics"/>
        </authorList>
    </citation>
    <scope>NUCLEOTIDE SEQUENCE [LARGE SCALE GENOMIC DNA]</scope>
</reference>
<keyword evidence="3" id="KW-1185">Reference proteome</keyword>
<dbReference type="Proteomes" id="UP000271162">
    <property type="component" value="Unassembled WGS sequence"/>
</dbReference>
<proteinExistence type="predicted"/>
<evidence type="ECO:0000313" key="4">
    <source>
        <dbReference type="WBParaSite" id="NBR_0001078601-mRNA-1"/>
    </source>
</evidence>
<evidence type="ECO:0000313" key="3">
    <source>
        <dbReference type="Proteomes" id="UP000271162"/>
    </source>
</evidence>
<feature type="transmembrane region" description="Helical" evidence="1">
    <location>
        <begin position="50"/>
        <end position="75"/>
    </location>
</feature>
<gene>
    <name evidence="2" type="ORF">NBR_LOCUS10787</name>
</gene>
<dbReference type="EMBL" id="UYSL01020387">
    <property type="protein sequence ID" value="VDL74376.1"/>
    <property type="molecule type" value="Genomic_DNA"/>
</dbReference>
<organism evidence="4">
    <name type="scientific">Nippostrongylus brasiliensis</name>
    <name type="common">Rat hookworm</name>
    <dbReference type="NCBI Taxonomy" id="27835"/>
    <lineage>
        <taxon>Eukaryota</taxon>
        <taxon>Metazoa</taxon>
        <taxon>Ecdysozoa</taxon>
        <taxon>Nematoda</taxon>
        <taxon>Chromadorea</taxon>
        <taxon>Rhabditida</taxon>
        <taxon>Rhabditina</taxon>
        <taxon>Rhabditomorpha</taxon>
        <taxon>Strongyloidea</taxon>
        <taxon>Heligmosomidae</taxon>
        <taxon>Nippostrongylus</taxon>
    </lineage>
</organism>
<protein>
    <submittedName>
        <fullName evidence="4">Protein tweety homolog</fullName>
    </submittedName>
</protein>
<keyword evidence="1" id="KW-0472">Membrane</keyword>
<evidence type="ECO:0000256" key="1">
    <source>
        <dbReference type="SAM" id="Phobius"/>
    </source>
</evidence>
<reference evidence="4" key="1">
    <citation type="submission" date="2017-02" db="UniProtKB">
        <authorList>
            <consortium name="WormBaseParasite"/>
        </authorList>
    </citation>
    <scope>IDENTIFICATION</scope>
</reference>
<name>A0A0N4Y4G7_NIPBR</name>
<keyword evidence="1" id="KW-0812">Transmembrane</keyword>
<dbReference type="OMA" id="DLYANYH"/>
<accession>A0A0N4Y4G7</accession>
<evidence type="ECO:0000313" key="2">
    <source>
        <dbReference type="EMBL" id="VDL74376.1"/>
    </source>
</evidence>
<dbReference type="WBParaSite" id="NBR_0001078601-mRNA-1">
    <property type="protein sequence ID" value="NBR_0001078601-mRNA-1"/>
    <property type="gene ID" value="NBR_0001078601"/>
</dbReference>
<dbReference type="AlphaFoldDB" id="A0A0N4Y4G7"/>
<sequence>MSIDGEITKINEGIEKVHVALYKFNSQLDTILQNLNVKLTGFDNGFPNEAIYYTILVMLLVVLNLCCLYMIYYIYQWIVEREIRFDKEVRRYRKKVYRMVEDRSRTTHGLEHIETPPPTYDEYVRATDLYAKFHSNGVYTSALASPNEI</sequence>